<feature type="transmembrane region" description="Helical" evidence="1">
    <location>
        <begin position="385"/>
        <end position="409"/>
    </location>
</feature>
<dbReference type="SUPFAM" id="SSF82714">
    <property type="entry name" value="Multidrug efflux transporter AcrB TolC docking domain, DN and DC subdomains"/>
    <property type="match status" value="2"/>
</dbReference>
<dbReference type="Pfam" id="PF00873">
    <property type="entry name" value="ACR_tran"/>
    <property type="match status" value="1"/>
</dbReference>
<dbReference type="PANTHER" id="PTHR32063">
    <property type="match status" value="1"/>
</dbReference>
<protein>
    <submittedName>
        <fullName evidence="2">Acriflavin resistance protein</fullName>
    </submittedName>
</protein>
<reference evidence="3" key="1">
    <citation type="submission" date="2019-11" db="EMBL/GenBank/DDBJ databases">
        <title>Isolation and characterization of a novel species in the genus Sulfuriferula.</title>
        <authorList>
            <person name="Mochizuki J."/>
            <person name="Kojima H."/>
            <person name="Fukui M."/>
        </authorList>
    </citation>
    <scope>NUCLEOTIDE SEQUENCE [LARGE SCALE GENOMIC DNA]</scope>
    <source>
        <strain evidence="3">SGTM</strain>
    </source>
</reference>
<dbReference type="Gene3D" id="3.30.70.1430">
    <property type="entry name" value="Multidrug efflux transporter AcrB pore domain"/>
    <property type="match status" value="2"/>
</dbReference>
<dbReference type="AlphaFoldDB" id="A0A809RH35"/>
<proteinExistence type="predicted"/>
<feature type="transmembrane region" description="Helical" evidence="1">
    <location>
        <begin position="873"/>
        <end position="891"/>
    </location>
</feature>
<evidence type="ECO:0000313" key="2">
    <source>
        <dbReference type="EMBL" id="BBP01189.1"/>
    </source>
</evidence>
<feature type="transmembrane region" description="Helical" evidence="1">
    <location>
        <begin position="903"/>
        <end position="925"/>
    </location>
</feature>
<dbReference type="EMBL" id="AP021881">
    <property type="protein sequence ID" value="BBP01189.1"/>
    <property type="molecule type" value="Genomic_DNA"/>
</dbReference>
<gene>
    <name evidence="2" type="ORF">SFSGTM_18970</name>
</gene>
<dbReference type="GO" id="GO:0042910">
    <property type="term" value="F:xenobiotic transmembrane transporter activity"/>
    <property type="evidence" value="ECO:0007669"/>
    <property type="project" value="TreeGrafter"/>
</dbReference>
<feature type="transmembrane region" description="Helical" evidence="1">
    <location>
        <begin position="335"/>
        <end position="351"/>
    </location>
</feature>
<dbReference type="Proteomes" id="UP000463939">
    <property type="component" value="Chromosome"/>
</dbReference>
<dbReference type="RefSeq" id="WP_162084994.1">
    <property type="nucleotide sequence ID" value="NZ_AP021881.1"/>
</dbReference>
<evidence type="ECO:0000313" key="3">
    <source>
        <dbReference type="Proteomes" id="UP000463939"/>
    </source>
</evidence>
<evidence type="ECO:0000256" key="1">
    <source>
        <dbReference type="SAM" id="Phobius"/>
    </source>
</evidence>
<organism evidence="2 3">
    <name type="scientific">Sulfuriferula nivalis</name>
    <dbReference type="NCBI Taxonomy" id="2675298"/>
    <lineage>
        <taxon>Bacteria</taxon>
        <taxon>Pseudomonadati</taxon>
        <taxon>Pseudomonadota</taxon>
        <taxon>Betaproteobacteria</taxon>
        <taxon>Nitrosomonadales</taxon>
        <taxon>Sulfuricellaceae</taxon>
        <taxon>Sulfuriferula</taxon>
    </lineage>
</organism>
<dbReference type="KEGG" id="sniv:SFSGTM_18970"/>
<dbReference type="SUPFAM" id="SSF82866">
    <property type="entry name" value="Multidrug efflux transporter AcrB transmembrane domain"/>
    <property type="match status" value="2"/>
</dbReference>
<feature type="transmembrane region" description="Helical" evidence="1">
    <location>
        <begin position="358"/>
        <end position="379"/>
    </location>
</feature>
<dbReference type="SUPFAM" id="SSF82693">
    <property type="entry name" value="Multidrug efflux transporter AcrB pore domain, PN1, PN2, PC1 and PC2 subdomains"/>
    <property type="match status" value="3"/>
</dbReference>
<accession>A0A809RH35</accession>
<dbReference type="PRINTS" id="PR00702">
    <property type="entry name" value="ACRIFLAVINRP"/>
</dbReference>
<dbReference type="GO" id="GO:0005886">
    <property type="term" value="C:plasma membrane"/>
    <property type="evidence" value="ECO:0007669"/>
    <property type="project" value="TreeGrafter"/>
</dbReference>
<dbReference type="InterPro" id="IPR027463">
    <property type="entry name" value="AcrB_DN_DC_subdom"/>
</dbReference>
<feature type="transmembrane region" description="Helical" evidence="1">
    <location>
        <begin position="461"/>
        <end position="479"/>
    </location>
</feature>
<keyword evidence="1" id="KW-1133">Transmembrane helix</keyword>
<dbReference type="Gene3D" id="3.30.70.1320">
    <property type="entry name" value="Multidrug efflux transporter AcrB pore domain like"/>
    <property type="match status" value="1"/>
</dbReference>
<dbReference type="InterPro" id="IPR001036">
    <property type="entry name" value="Acrflvin-R"/>
</dbReference>
<dbReference type="Gene3D" id="3.30.70.1440">
    <property type="entry name" value="Multidrug efflux transporter AcrB pore domain"/>
    <property type="match status" value="1"/>
</dbReference>
<dbReference type="Gene3D" id="1.20.1640.10">
    <property type="entry name" value="Multidrug efflux transporter AcrB transmembrane domain"/>
    <property type="match status" value="2"/>
</dbReference>
<dbReference type="PANTHER" id="PTHR32063:SF77">
    <property type="entry name" value="ACR FAMILY TRANSPORT PROTEIN"/>
    <property type="match status" value="1"/>
</dbReference>
<keyword evidence="1" id="KW-0812">Transmembrane</keyword>
<name>A0A809RH35_9PROT</name>
<feature type="transmembrane region" description="Helical" evidence="1">
    <location>
        <begin position="429"/>
        <end position="449"/>
    </location>
</feature>
<feature type="transmembrane region" description="Helical" evidence="1">
    <location>
        <begin position="516"/>
        <end position="536"/>
    </location>
</feature>
<feature type="transmembrane region" description="Helical" evidence="1">
    <location>
        <begin position="843"/>
        <end position="866"/>
    </location>
</feature>
<feature type="transmembrane region" description="Helical" evidence="1">
    <location>
        <begin position="977"/>
        <end position="1003"/>
    </location>
</feature>
<dbReference type="Gene3D" id="3.30.2090.10">
    <property type="entry name" value="Multidrug efflux transporter AcrB TolC docking domain, DN and DC subdomains"/>
    <property type="match status" value="2"/>
</dbReference>
<feature type="transmembrane region" description="Helical" evidence="1">
    <location>
        <begin position="946"/>
        <end position="965"/>
    </location>
</feature>
<sequence length="1022" mass="109664">MNISAWAIRQPIPAILLFALLTLLGLHSFQRMGIQDFPDIELPVVTVTTTLEGASPSQLETDVARKIENTLATLGGVKHIRSVITDGSSLTYAEFNLEKDTSEAVNDVRDAVSRVRADLPGDIKDPIISKVTTTGRPIITFSIASAQMDEEALSWYVDNNLSKLLLAIPGVGKVDRVGGVDREIRITLNPAKLAALHVTAADVSRQIKRVEIESSGGRGDVGQVEQAIRIVGTVSSAQALAATSIPLSNGRYVRLDQIADVQDTHAERRSLALLNGKPVVGFEVTRMKGTSEVEVAAKVRAAIMQLTQHQSNLHIAEVYDGVTAVQDSYDGSMDLLYEGAILAILVVWWFLRDLRATLVAATALPLSVIPTFIGMYYFGFSLNTVTLLALALVVGILVDDAIVEIENIVRHLRMGKSPLQAALEATNEIGLAVVATTATLVAVFLPTAFMDGVAGKFFKQFGWTAALAVMASLLVARLLTPMMAAYLLKPLPAKAHESALMQRYLTLVQWCLRHRIGTSIAAAVFFFASIALIPLLPSGFVPPGDRGQTFVSLELAPGTPLALTRERAEMARLDLVSIPEIKQIYTSIGGGSGGGDLFSSGASTEVRKAKLTVSLTPRNQRSRTQQDIEAEIRQRLATIPGVRITVGSGDAGEKLQLVLSGDDANLLAVTSQLVVRDIRTLPGLGNVSSSASLLRPEIIIQPDYARAAELGVTTANLADTVRIATSGDYSAALAKLNLSERQIPIRARLPDSIRQNLDSIGQLSVPGKNGDVQLANIAHITMGSGAAQIDRLDRNRNVTIDVELNGQQLGDVFKAVEQLPSMQHLPPGVFRSDSGDAERMQELFGSFGLAMMTGVLLVYFTLVLLFHDFAQPVSILAALPLAFGGAFAALYLTGSSFSMPSLIGLLMLMGIVTKNSILLVEYAIVARRDHGMSRHDAIVDACSKRARPILMTTIAMGAGMLPIALGLGVDPSFRAPMAIAVIGGLITSTLLSLLIIPVVYTYVDDVTMILKKWTHRRNGVLR</sequence>
<keyword evidence="3" id="KW-1185">Reference proteome</keyword>
<keyword evidence="1" id="KW-0472">Membrane</keyword>